<comment type="subunit">
    <text evidence="4">Heterooligomeric complex.</text>
</comment>
<feature type="compositionally biased region" description="Basic and acidic residues" evidence="5">
    <location>
        <begin position="1"/>
        <end position="15"/>
    </location>
</feature>
<dbReference type="InterPro" id="IPR001107">
    <property type="entry name" value="Band_7"/>
</dbReference>
<dbReference type="GO" id="GO:0070528">
    <property type="term" value="P:protein kinase C signaling"/>
    <property type="evidence" value="ECO:0007669"/>
    <property type="project" value="TreeGrafter"/>
</dbReference>
<dbReference type="GO" id="GO:0072659">
    <property type="term" value="P:protein localization to plasma membrane"/>
    <property type="evidence" value="ECO:0007669"/>
    <property type="project" value="TreeGrafter"/>
</dbReference>
<dbReference type="Proteomes" id="UP000827986">
    <property type="component" value="Unassembled WGS sequence"/>
</dbReference>
<feature type="region of interest" description="Disordered" evidence="5">
    <location>
        <begin position="1"/>
        <end position="46"/>
    </location>
</feature>
<dbReference type="GO" id="GO:2000049">
    <property type="term" value="P:positive regulation of cell-cell adhesion mediated by cadherin"/>
    <property type="evidence" value="ECO:0007669"/>
    <property type="project" value="TreeGrafter"/>
</dbReference>
<evidence type="ECO:0000313" key="8">
    <source>
        <dbReference type="Proteomes" id="UP000827986"/>
    </source>
</evidence>
<comment type="subcellular location">
    <subcellularLocation>
        <location evidence="4">Membrane</location>
    </subcellularLocation>
    <subcellularLocation>
        <location evidence="4">Endosome</location>
    </subcellularLocation>
</comment>
<protein>
    <recommendedName>
        <fullName evidence="4">Flotillin</fullName>
    </recommendedName>
</protein>
<dbReference type="GO" id="GO:0016600">
    <property type="term" value="C:flotillin complex"/>
    <property type="evidence" value="ECO:0007669"/>
    <property type="project" value="TreeGrafter"/>
</dbReference>
<comment type="similarity">
    <text evidence="1 4">Belongs to the band 7/mec-2 family. Flotillin subfamily.</text>
</comment>
<dbReference type="CDD" id="cd03399">
    <property type="entry name" value="SPFH_flotillin"/>
    <property type="match status" value="1"/>
</dbReference>
<dbReference type="SUPFAM" id="SSF117892">
    <property type="entry name" value="Band 7/SPFH domain"/>
    <property type="match status" value="1"/>
</dbReference>
<evidence type="ECO:0000313" key="7">
    <source>
        <dbReference type="EMBL" id="KAH1164836.1"/>
    </source>
</evidence>
<organism evidence="7 8">
    <name type="scientific">Mauremys mutica</name>
    <name type="common">yellowpond turtle</name>
    <dbReference type="NCBI Taxonomy" id="74926"/>
    <lineage>
        <taxon>Eukaryota</taxon>
        <taxon>Metazoa</taxon>
        <taxon>Chordata</taxon>
        <taxon>Craniata</taxon>
        <taxon>Vertebrata</taxon>
        <taxon>Euteleostomi</taxon>
        <taxon>Archelosauria</taxon>
        <taxon>Testudinata</taxon>
        <taxon>Testudines</taxon>
        <taxon>Cryptodira</taxon>
        <taxon>Durocryptodira</taxon>
        <taxon>Testudinoidea</taxon>
        <taxon>Geoemydidae</taxon>
        <taxon>Geoemydinae</taxon>
        <taxon>Mauremys</taxon>
    </lineage>
</organism>
<keyword evidence="8" id="KW-1185">Reference proteome</keyword>
<proteinExistence type="inferred from homology"/>
<name>A0A9D4AQK2_9SAUR</name>
<dbReference type="Pfam" id="PF01145">
    <property type="entry name" value="Band_7"/>
    <property type="match status" value="1"/>
</dbReference>
<comment type="caution">
    <text evidence="7">The sequence shown here is derived from an EMBL/GenBank/DDBJ whole genome shotgun (WGS) entry which is preliminary data.</text>
</comment>
<dbReference type="GO" id="GO:0005768">
    <property type="term" value="C:endosome"/>
    <property type="evidence" value="ECO:0007669"/>
    <property type="project" value="UniProtKB-SubCell"/>
</dbReference>
<feature type="domain" description="Band 7" evidence="6">
    <location>
        <begin position="62"/>
        <end position="144"/>
    </location>
</feature>
<feature type="region of interest" description="Disordered" evidence="5">
    <location>
        <begin position="163"/>
        <end position="183"/>
    </location>
</feature>
<evidence type="ECO:0000256" key="3">
    <source>
        <dbReference type="ARBA" id="ARBA00023136"/>
    </source>
</evidence>
<accession>A0A9D4AQK2</accession>
<dbReference type="InterPro" id="IPR036013">
    <property type="entry name" value="Band_7/SPFH_dom_sf"/>
</dbReference>
<gene>
    <name evidence="7" type="ORF">KIL84_006145</name>
</gene>
<dbReference type="Gene3D" id="3.30.479.30">
    <property type="entry name" value="Band 7 domain"/>
    <property type="match status" value="1"/>
</dbReference>
<dbReference type="GO" id="GO:0045807">
    <property type="term" value="P:positive regulation of endocytosis"/>
    <property type="evidence" value="ECO:0007669"/>
    <property type="project" value="TreeGrafter"/>
</dbReference>
<dbReference type="GO" id="GO:1901890">
    <property type="term" value="P:positive regulation of cell junction assembly"/>
    <property type="evidence" value="ECO:0007669"/>
    <property type="project" value="TreeGrafter"/>
</dbReference>
<sequence>DLLEHADPEREKREGLYPARGPHLCHRHRQGEDPGPEQGDAGGRLPDFLGKLESEITHIALETLEGHQRAIMALMTVEEIYKDRKKFSEQVFKVASSDLVNMGISVVSYTLKDIHDDQDYLHSLGKARTAQVQKDARMGEAEAKRDAGIKGSSISYSFANMLTSSQEEEEFPDRTSLTEVAEP</sequence>
<evidence type="ECO:0000256" key="1">
    <source>
        <dbReference type="ARBA" id="ARBA00007161"/>
    </source>
</evidence>
<dbReference type="AlphaFoldDB" id="A0A9D4AQK2"/>
<evidence type="ECO:0000256" key="5">
    <source>
        <dbReference type="SAM" id="MobiDB-lite"/>
    </source>
</evidence>
<dbReference type="GO" id="GO:0002020">
    <property type="term" value="F:protease binding"/>
    <property type="evidence" value="ECO:0007669"/>
    <property type="project" value="TreeGrafter"/>
</dbReference>
<evidence type="ECO:0000259" key="6">
    <source>
        <dbReference type="Pfam" id="PF01145"/>
    </source>
</evidence>
<dbReference type="GO" id="GO:0002090">
    <property type="term" value="P:regulation of receptor internalization"/>
    <property type="evidence" value="ECO:0007669"/>
    <property type="project" value="TreeGrafter"/>
</dbReference>
<evidence type="ECO:0000256" key="2">
    <source>
        <dbReference type="ARBA" id="ARBA00022753"/>
    </source>
</evidence>
<feature type="non-terminal residue" evidence="7">
    <location>
        <position position="1"/>
    </location>
</feature>
<dbReference type="PANTHER" id="PTHR13806">
    <property type="entry name" value="FLOTILLIN-RELATED"/>
    <property type="match status" value="1"/>
</dbReference>
<evidence type="ECO:0000256" key="4">
    <source>
        <dbReference type="RuleBase" id="RU366054"/>
    </source>
</evidence>
<keyword evidence="3 4" id="KW-0472">Membrane</keyword>
<reference evidence="7" key="1">
    <citation type="submission" date="2021-09" db="EMBL/GenBank/DDBJ databases">
        <title>The genome of Mauremys mutica provides insights into the evolution of semi-aquatic lifestyle.</title>
        <authorList>
            <person name="Gong S."/>
            <person name="Gao Y."/>
        </authorList>
    </citation>
    <scope>NUCLEOTIDE SEQUENCE</scope>
    <source>
        <strain evidence="7">MM-2020</strain>
        <tissue evidence="7">Muscle</tissue>
    </source>
</reference>
<dbReference type="InterPro" id="IPR027705">
    <property type="entry name" value="Flotillin_fam"/>
</dbReference>
<dbReference type="EMBL" id="JAHDVG010000511">
    <property type="protein sequence ID" value="KAH1164836.1"/>
    <property type="molecule type" value="Genomic_DNA"/>
</dbReference>
<keyword evidence="2" id="KW-0967">Endosome</keyword>
<dbReference type="PANTHER" id="PTHR13806:SF46">
    <property type="entry name" value="FLOTILLIN-1-RELATED"/>
    <property type="match status" value="1"/>
</dbReference>